<keyword evidence="1" id="KW-0560">Oxidoreductase</keyword>
<evidence type="ECO:0000259" key="2">
    <source>
        <dbReference type="Pfam" id="PF00465"/>
    </source>
</evidence>
<dbReference type="Gene3D" id="3.40.50.1970">
    <property type="match status" value="1"/>
</dbReference>
<dbReference type="SUPFAM" id="SSF56796">
    <property type="entry name" value="Dehydroquinate synthase-like"/>
    <property type="match status" value="1"/>
</dbReference>
<dbReference type="GO" id="GO:0004022">
    <property type="term" value="F:alcohol dehydrogenase (NAD+) activity"/>
    <property type="evidence" value="ECO:0007669"/>
    <property type="project" value="UniProtKB-ARBA"/>
</dbReference>
<dbReference type="AlphaFoldDB" id="A0A1Q2C9Y9"/>
<dbReference type="Pfam" id="PF00465">
    <property type="entry name" value="Fe-ADH"/>
    <property type="match status" value="1"/>
</dbReference>
<accession>A0A1Q2C9Y9</accession>
<protein>
    <submittedName>
        <fullName evidence="4">Methanol dehydrogenase</fullName>
    </submittedName>
</protein>
<dbReference type="GO" id="GO:0046872">
    <property type="term" value="F:metal ion binding"/>
    <property type="evidence" value="ECO:0007669"/>
    <property type="project" value="InterPro"/>
</dbReference>
<dbReference type="CDD" id="cd08196">
    <property type="entry name" value="Fe-ADH-like"/>
    <property type="match status" value="1"/>
</dbReference>
<dbReference type="PANTHER" id="PTHR11496:SF83">
    <property type="entry name" value="HYDROXYACID-OXOACID TRANSHYDROGENASE, MITOCHONDRIAL"/>
    <property type="match status" value="1"/>
</dbReference>
<dbReference type="RefSeq" id="WP_009203406.1">
    <property type="nucleotide sequence ID" value="NZ_CP012098.1"/>
</dbReference>
<dbReference type="Pfam" id="PF25137">
    <property type="entry name" value="ADH_Fe_C"/>
    <property type="match status" value="1"/>
</dbReference>
<dbReference type="InterPro" id="IPR039697">
    <property type="entry name" value="Alcohol_dehydrogenase_Fe"/>
</dbReference>
<evidence type="ECO:0000256" key="1">
    <source>
        <dbReference type="ARBA" id="ARBA00023002"/>
    </source>
</evidence>
<feature type="domain" description="Alcohol dehydrogenase iron-type/glycerol dehydrogenase GldA" evidence="2">
    <location>
        <begin position="8"/>
        <end position="175"/>
    </location>
</feature>
<dbReference type="PANTHER" id="PTHR11496">
    <property type="entry name" value="ALCOHOL DEHYDROGENASE"/>
    <property type="match status" value="1"/>
</dbReference>
<feature type="domain" description="Fe-containing alcohol dehydrogenase-like C-terminal" evidence="3">
    <location>
        <begin position="186"/>
        <end position="367"/>
    </location>
</feature>
<evidence type="ECO:0000313" key="4">
    <source>
        <dbReference type="EMBL" id="AQP40538.1"/>
    </source>
</evidence>
<dbReference type="InterPro" id="IPR056798">
    <property type="entry name" value="ADH_Fe_C"/>
</dbReference>
<dbReference type="EMBL" id="CP012098">
    <property type="protein sequence ID" value="AQP40538.1"/>
    <property type="molecule type" value="Genomic_DNA"/>
</dbReference>
<organism evidence="4 5">
    <name type="scientific">Anaerostipes hadrus</name>
    <dbReference type="NCBI Taxonomy" id="649756"/>
    <lineage>
        <taxon>Bacteria</taxon>
        <taxon>Bacillati</taxon>
        <taxon>Bacillota</taxon>
        <taxon>Clostridia</taxon>
        <taxon>Lachnospirales</taxon>
        <taxon>Lachnospiraceae</taxon>
        <taxon>Anaerostipes</taxon>
    </lineage>
</organism>
<dbReference type="Proteomes" id="UP000188159">
    <property type="component" value="Chromosome"/>
</dbReference>
<gene>
    <name evidence="4" type="ORF">DO83_13715</name>
</gene>
<name>A0A1Q2C9Y9_ANAHA</name>
<reference evidence="4 5" key="1">
    <citation type="journal article" date="2016" name="Sci. Rep.">
        <title>Accelerated dysbiosis of gut microbiota during aggravation of DSS-induced colitis by a butyrate-producing bacterium.</title>
        <authorList>
            <person name="Zhang Q."/>
            <person name="Wu Y."/>
            <person name="Wang J."/>
            <person name="Wu G."/>
            <person name="Long W."/>
            <person name="Xue Z."/>
            <person name="Wang L."/>
            <person name="Zhang X."/>
            <person name="Pang X."/>
            <person name="Zhao Y."/>
            <person name="Zhao L."/>
            <person name="Zhang C."/>
        </authorList>
    </citation>
    <scope>NUCLEOTIDE SEQUENCE [LARGE SCALE GENOMIC DNA]</scope>
    <source>
        <strain evidence="4 5">BPB5</strain>
    </source>
</reference>
<evidence type="ECO:0000259" key="3">
    <source>
        <dbReference type="Pfam" id="PF25137"/>
    </source>
</evidence>
<dbReference type="Gene3D" id="1.20.1090.10">
    <property type="entry name" value="Dehydroquinate synthase-like - alpha domain"/>
    <property type="match status" value="1"/>
</dbReference>
<dbReference type="FunFam" id="3.40.50.1970:FF:000003">
    <property type="entry name" value="Alcohol dehydrogenase, iron-containing"/>
    <property type="match status" value="1"/>
</dbReference>
<sequence>MKWYYEQPVKIIFGDHKIQELSTIIQKEQYKKGILVTTTHFIKNGFAGQLLDDKKNHLADIFAGFSPNPDVEEVNRLGEHLRKEKIDFIVALGGGSVIDGAKAASVLIEKETSIRKYHNTGEKVPKKHLPLIAIPTTAGTGSEVTNVSVLTNRNQGIKAPIASESFYPQYAIVDPTLTWSMPADLTASAGIDVLSHAVEGYWSRLHQPICDVLAVYAAKLVLTNIRTVYKDPNNQAAREKMAAASLIAGLAFGQPKTTASHACSFPLTNLYHIPHGEACGLTLDFFIRLNGTKDFRTRELTSQLGFYDYEQFADAVQRLKRDLHLRTNLTDLHINEEKKEELIRLSHHANLKNNPVEVTDEDLRRLYDGLCD</sequence>
<dbReference type="InterPro" id="IPR001670">
    <property type="entry name" value="ADH_Fe/GldA"/>
</dbReference>
<proteinExistence type="predicted"/>
<evidence type="ECO:0000313" key="5">
    <source>
        <dbReference type="Proteomes" id="UP000188159"/>
    </source>
</evidence>